<feature type="compositionally biased region" description="Basic and acidic residues" evidence="1">
    <location>
        <begin position="147"/>
        <end position="172"/>
    </location>
</feature>
<dbReference type="EMBL" id="SZYD01000001">
    <property type="protein sequence ID" value="KAD7476995.1"/>
    <property type="molecule type" value="Genomic_DNA"/>
</dbReference>
<evidence type="ECO:0000313" key="3">
    <source>
        <dbReference type="EMBL" id="KAD7476995.1"/>
    </source>
</evidence>
<feature type="compositionally biased region" description="Pro residues" evidence="1">
    <location>
        <begin position="80"/>
        <end position="102"/>
    </location>
</feature>
<dbReference type="OrthoDB" id="1305902at2759"/>
<evidence type="ECO:0000313" key="4">
    <source>
        <dbReference type="Proteomes" id="UP000326396"/>
    </source>
</evidence>
<dbReference type="PANTHER" id="PTHR33223">
    <property type="entry name" value="CCHC-TYPE DOMAIN-CONTAINING PROTEIN"/>
    <property type="match status" value="1"/>
</dbReference>
<dbReference type="InterPro" id="IPR005162">
    <property type="entry name" value="Retrotrans_gag_dom"/>
</dbReference>
<organism evidence="3 4">
    <name type="scientific">Mikania micrantha</name>
    <name type="common">bitter vine</name>
    <dbReference type="NCBI Taxonomy" id="192012"/>
    <lineage>
        <taxon>Eukaryota</taxon>
        <taxon>Viridiplantae</taxon>
        <taxon>Streptophyta</taxon>
        <taxon>Embryophyta</taxon>
        <taxon>Tracheophyta</taxon>
        <taxon>Spermatophyta</taxon>
        <taxon>Magnoliopsida</taxon>
        <taxon>eudicotyledons</taxon>
        <taxon>Gunneridae</taxon>
        <taxon>Pentapetalae</taxon>
        <taxon>asterids</taxon>
        <taxon>campanulids</taxon>
        <taxon>Asterales</taxon>
        <taxon>Asteraceae</taxon>
        <taxon>Asteroideae</taxon>
        <taxon>Heliantheae alliance</taxon>
        <taxon>Eupatorieae</taxon>
        <taxon>Mikania</taxon>
    </lineage>
</organism>
<feature type="compositionally biased region" description="Gly residues" evidence="1">
    <location>
        <begin position="188"/>
        <end position="197"/>
    </location>
</feature>
<name>A0A5N6PX68_9ASTR</name>
<feature type="compositionally biased region" description="Low complexity" evidence="1">
    <location>
        <begin position="118"/>
        <end position="129"/>
    </location>
</feature>
<feature type="domain" description="Retrotransposon gag" evidence="2">
    <location>
        <begin position="303"/>
        <end position="395"/>
    </location>
</feature>
<evidence type="ECO:0000259" key="2">
    <source>
        <dbReference type="Pfam" id="PF03732"/>
    </source>
</evidence>
<gene>
    <name evidence="3" type="ORF">E3N88_00131</name>
</gene>
<dbReference type="PANTHER" id="PTHR33223:SF11">
    <property type="entry name" value="ELEMENT PROTEIN, PUTATIVE-RELATED"/>
    <property type="match status" value="1"/>
</dbReference>
<feature type="compositionally biased region" description="Polar residues" evidence="1">
    <location>
        <begin position="105"/>
        <end position="117"/>
    </location>
</feature>
<sequence length="644" mass="73168">MHTRFSGRDSPLEFDPEIEKTARINRTLQRLDNIVTPGSRNTIQTGESSNQSVPMADQNNQNPPPPPPIPPFNQYAHMPPRNPNSVIPPNPFNQNNPPPNVPPNAMSNLRMAQNPLFNNPNHGVNQGNNLHGEDHISGGGSNSGEHGSWHDELHEEEANHNYPPHEEYHDDSWQPLGPPNHPVHNNYGHGGWNGQGGWNRQPPMNNHNGRWGYNNHGQGWHHRAPVQGVDSHFRPTVTQNPSPIVPPLLRGRSFEIRPQYLAIIPNFRGTATEEPYVHLSEFGAICSTIGGQGFTPYEVKLNLFQFSLKERAKQWFHTLPSGSIYTWEEMQQLFLDEYYPMSKTSEARNAIRTFQQQSGELLHEAFTRFKELLRFCPHHQIPKWELIKAFYDGLTPEDLKFVSSSSNGTFLTNSEDDDWELLVRLSKGSKTQASASRKAKHVIGKPGGEYVTKERFEALERQIANFHRNSGKNNSNVSNVYDVCNVCGDIGHLESECMMNMNRNEEVNQVQESFQNDKRNNDMNSNTYHPGLRNHPNFRYGNSSNQLNPNFQGSNQKGGNQGSSYQSRQQNYNQGNYQRSNYNQGGQRGYNQGQSRNFQQNKGSQSQFQGVTLGHFLHVYTQSSDSQCENFGILRAKLHLGSRY</sequence>
<comment type="caution">
    <text evidence="3">The sequence shown here is derived from an EMBL/GenBank/DDBJ whole genome shotgun (WGS) entry which is preliminary data.</text>
</comment>
<dbReference type="Pfam" id="PF03732">
    <property type="entry name" value="Retrotrans_gag"/>
    <property type="match status" value="1"/>
</dbReference>
<feature type="region of interest" description="Disordered" evidence="1">
    <location>
        <begin position="516"/>
        <end position="606"/>
    </location>
</feature>
<keyword evidence="4" id="KW-1185">Reference proteome</keyword>
<proteinExistence type="predicted"/>
<feature type="compositionally biased region" description="Polar residues" evidence="1">
    <location>
        <begin position="29"/>
        <end position="53"/>
    </location>
</feature>
<reference evidence="3 4" key="1">
    <citation type="submission" date="2019-05" db="EMBL/GenBank/DDBJ databases">
        <title>Mikania micrantha, genome provides insights into the molecular mechanism of rapid growth.</title>
        <authorList>
            <person name="Liu B."/>
        </authorList>
    </citation>
    <scope>NUCLEOTIDE SEQUENCE [LARGE SCALE GENOMIC DNA]</scope>
    <source>
        <strain evidence="3">NLD-2019</strain>
        <tissue evidence="3">Leaf</tissue>
    </source>
</reference>
<feature type="compositionally biased region" description="Polar residues" evidence="1">
    <location>
        <begin position="540"/>
        <end position="551"/>
    </location>
</feature>
<feature type="compositionally biased region" description="Low complexity" evidence="1">
    <location>
        <begin position="552"/>
        <end position="597"/>
    </location>
</feature>
<protein>
    <recommendedName>
        <fullName evidence="2">Retrotransposon gag domain-containing protein</fullName>
    </recommendedName>
</protein>
<evidence type="ECO:0000256" key="1">
    <source>
        <dbReference type="SAM" id="MobiDB-lite"/>
    </source>
</evidence>
<feature type="region of interest" description="Disordered" evidence="1">
    <location>
        <begin position="29"/>
        <end position="210"/>
    </location>
</feature>
<feature type="compositionally biased region" description="Pro residues" evidence="1">
    <location>
        <begin position="62"/>
        <end position="71"/>
    </location>
</feature>
<dbReference type="AlphaFoldDB" id="A0A5N6PX68"/>
<accession>A0A5N6PX68</accession>
<dbReference type="Proteomes" id="UP000326396">
    <property type="component" value="Linkage Group LG1"/>
</dbReference>